<dbReference type="InterPro" id="IPR011703">
    <property type="entry name" value="ATPase_AAA-3"/>
</dbReference>
<dbReference type="Proteomes" id="UP000231019">
    <property type="component" value="Unassembled WGS sequence"/>
</dbReference>
<evidence type="ECO:0000256" key="1">
    <source>
        <dbReference type="ARBA" id="ARBA00022741"/>
    </source>
</evidence>
<evidence type="ECO:0000256" key="2">
    <source>
        <dbReference type="ARBA" id="ARBA00022840"/>
    </source>
</evidence>
<dbReference type="PANTHER" id="PTHR42759:SF5">
    <property type="entry name" value="METHANOL DEHYDROGENASE REGULATOR"/>
    <property type="match status" value="1"/>
</dbReference>
<feature type="domain" description="ATPase AAA-3" evidence="4">
    <location>
        <begin position="39"/>
        <end position="169"/>
    </location>
</feature>
<dbReference type="CDD" id="cd00009">
    <property type="entry name" value="AAA"/>
    <property type="match status" value="1"/>
</dbReference>
<feature type="domain" description="ChlI/MoxR AAA lid" evidence="5">
    <location>
        <begin position="239"/>
        <end position="301"/>
    </location>
</feature>
<comment type="similarity">
    <text evidence="3">Belongs to the MoxR family.</text>
</comment>
<accession>A0A2M7GB00</accession>
<dbReference type="GO" id="GO:0005524">
    <property type="term" value="F:ATP binding"/>
    <property type="evidence" value="ECO:0007669"/>
    <property type="project" value="UniProtKB-KW"/>
</dbReference>
<dbReference type="EMBL" id="PFFQ01000004">
    <property type="protein sequence ID" value="PIW19355.1"/>
    <property type="molecule type" value="Genomic_DNA"/>
</dbReference>
<comment type="caution">
    <text evidence="6">The sequence shown here is derived from an EMBL/GenBank/DDBJ whole genome shotgun (WGS) entry which is preliminary data.</text>
</comment>
<dbReference type="PIRSF" id="PIRSF002849">
    <property type="entry name" value="AAA_ATPase_chaperone_MoxR_prd"/>
    <property type="match status" value="1"/>
</dbReference>
<evidence type="ECO:0000313" key="7">
    <source>
        <dbReference type="Proteomes" id="UP000231019"/>
    </source>
</evidence>
<dbReference type="Pfam" id="PF07726">
    <property type="entry name" value="AAA_3"/>
    <property type="match status" value="1"/>
</dbReference>
<dbReference type="FunFam" id="3.40.50.300:FF:000640">
    <property type="entry name" value="MoxR family ATPase"/>
    <property type="match status" value="1"/>
</dbReference>
<dbReference type="PANTHER" id="PTHR42759">
    <property type="entry name" value="MOXR FAMILY PROTEIN"/>
    <property type="match status" value="1"/>
</dbReference>
<dbReference type="Gene3D" id="3.40.50.300">
    <property type="entry name" value="P-loop containing nucleotide triphosphate hydrolases"/>
    <property type="match status" value="1"/>
</dbReference>
<dbReference type="InterPro" id="IPR041628">
    <property type="entry name" value="ChlI/MoxR_AAA_lid"/>
</dbReference>
<evidence type="ECO:0000259" key="4">
    <source>
        <dbReference type="Pfam" id="PF07726"/>
    </source>
</evidence>
<protein>
    <submittedName>
        <fullName evidence="6">Magnesium chelatase</fullName>
    </submittedName>
</protein>
<organism evidence="6 7">
    <name type="scientific">bacterium (Candidatus Blackallbacteria) CG17_big_fil_post_rev_8_21_14_2_50_48_46</name>
    <dbReference type="NCBI Taxonomy" id="2014261"/>
    <lineage>
        <taxon>Bacteria</taxon>
        <taxon>Candidatus Blackallbacteria</taxon>
    </lineage>
</organism>
<dbReference type="InterPro" id="IPR027417">
    <property type="entry name" value="P-loop_NTPase"/>
</dbReference>
<dbReference type="Gene3D" id="1.10.8.80">
    <property type="entry name" value="Magnesium chelatase subunit I, C-Terminal domain"/>
    <property type="match status" value="1"/>
</dbReference>
<gene>
    <name evidence="6" type="ORF">COW36_00515</name>
</gene>
<dbReference type="SUPFAM" id="SSF52540">
    <property type="entry name" value="P-loop containing nucleoside triphosphate hydrolases"/>
    <property type="match status" value="1"/>
</dbReference>
<keyword evidence="2" id="KW-0067">ATP-binding</keyword>
<evidence type="ECO:0000259" key="5">
    <source>
        <dbReference type="Pfam" id="PF17863"/>
    </source>
</evidence>
<proteinExistence type="inferred from homology"/>
<evidence type="ECO:0000313" key="6">
    <source>
        <dbReference type="EMBL" id="PIW19355.1"/>
    </source>
</evidence>
<evidence type="ECO:0000256" key="3">
    <source>
        <dbReference type="ARBA" id="ARBA00061607"/>
    </source>
</evidence>
<keyword evidence="1" id="KW-0547">Nucleotide-binding</keyword>
<dbReference type="InterPro" id="IPR050764">
    <property type="entry name" value="CbbQ/NirQ/NorQ/GpvN"/>
</dbReference>
<dbReference type="Pfam" id="PF17863">
    <property type="entry name" value="AAA_lid_2"/>
    <property type="match status" value="1"/>
</dbReference>
<dbReference type="AlphaFoldDB" id="A0A2M7GB00"/>
<name>A0A2M7GB00_9BACT</name>
<reference evidence="6 7" key="1">
    <citation type="submission" date="2017-09" db="EMBL/GenBank/DDBJ databases">
        <title>Depth-based differentiation of microbial function through sediment-hosted aquifers and enrichment of novel symbionts in the deep terrestrial subsurface.</title>
        <authorList>
            <person name="Probst A.J."/>
            <person name="Ladd B."/>
            <person name="Jarett J.K."/>
            <person name="Geller-Mcgrath D.E."/>
            <person name="Sieber C.M."/>
            <person name="Emerson J.B."/>
            <person name="Anantharaman K."/>
            <person name="Thomas B.C."/>
            <person name="Malmstrom R."/>
            <person name="Stieglmeier M."/>
            <person name="Klingl A."/>
            <person name="Woyke T."/>
            <person name="Ryan C.M."/>
            <person name="Banfield J.F."/>
        </authorList>
    </citation>
    <scope>NUCLEOTIDE SEQUENCE [LARGE SCALE GENOMIC DNA]</scope>
    <source>
        <strain evidence="6">CG17_big_fil_post_rev_8_21_14_2_50_48_46</strain>
    </source>
</reference>
<dbReference type="GO" id="GO:0016887">
    <property type="term" value="F:ATP hydrolysis activity"/>
    <property type="evidence" value="ECO:0007669"/>
    <property type="project" value="InterPro"/>
</dbReference>
<sequence length="317" mass="35500">MIASNTSPAQLLIDSISQSVIGKPDAVKLTVVAFIAGGHILLEDMPGMGKTLLAKSLAQSFKGNFKRVQFTSDMMPADITGSSVFNMKTHEFEFIPGPIFANIVLADEINRATPRSQSSLLEVMEERQVTVDGKTHLLGKPFFVIATQNPLESYGTFPLPESQLDRFMLSLSIGYPNFEQERTILQLHRENTQKTQETSLHKRLEAVLDIETAIEMQKQASQVEVSDEMEILILKIIQKTRETSLFSMGASTRAAVAFLRAAQALAYIEGRTYVIPDDLKLLAAHVLTHRVVTRQTQKRHEKELLLKELVNDCFRQK</sequence>